<reference evidence="4" key="1">
    <citation type="journal article" date="2020" name="Fungal Divers.">
        <title>Resolving the Mortierellaceae phylogeny through synthesis of multi-gene phylogenetics and phylogenomics.</title>
        <authorList>
            <person name="Vandepol N."/>
            <person name="Liber J."/>
            <person name="Desiro A."/>
            <person name="Na H."/>
            <person name="Kennedy M."/>
            <person name="Barry K."/>
            <person name="Grigoriev I.V."/>
            <person name="Miller A.N."/>
            <person name="O'Donnell K."/>
            <person name="Stajich J.E."/>
            <person name="Bonito G."/>
        </authorList>
    </citation>
    <scope>NUCLEOTIDE SEQUENCE</scope>
    <source>
        <strain evidence="4">KOD948</strain>
    </source>
</reference>
<dbReference type="InterPro" id="IPR000582">
    <property type="entry name" value="Acyl-CoA-binding_protein"/>
</dbReference>
<dbReference type="GO" id="GO:0006631">
    <property type="term" value="P:fatty acid metabolic process"/>
    <property type="evidence" value="ECO:0007669"/>
    <property type="project" value="TreeGrafter"/>
</dbReference>
<name>A0A9P6PKL9_9FUNG</name>
<dbReference type="EMBL" id="JAAAJA010000912">
    <property type="protein sequence ID" value="KAG0248843.1"/>
    <property type="molecule type" value="Genomic_DNA"/>
</dbReference>
<dbReference type="GO" id="GO:0000062">
    <property type="term" value="F:fatty-acyl-CoA binding"/>
    <property type="evidence" value="ECO:0007669"/>
    <property type="project" value="InterPro"/>
</dbReference>
<sequence>MSSNASNEYTQTQLIEIYALNQQATVGDCDTQRPTRITDILAKAKWDAWNSKMGMSKTEARKQLEDI</sequence>
<keyword evidence="2" id="KW-0446">Lipid-binding</keyword>
<dbReference type="OrthoDB" id="194358at2759"/>
<comment type="similarity">
    <text evidence="1">Belongs to the ACBP family.</text>
</comment>
<accession>A0A9P6PKL9</accession>
<dbReference type="Proteomes" id="UP000726737">
    <property type="component" value="Unassembled WGS sequence"/>
</dbReference>
<dbReference type="Pfam" id="PF00887">
    <property type="entry name" value="ACBP"/>
    <property type="match status" value="1"/>
</dbReference>
<dbReference type="PRINTS" id="PR00689">
    <property type="entry name" value="ACOABINDINGP"/>
</dbReference>
<evidence type="ECO:0000256" key="2">
    <source>
        <dbReference type="ARBA" id="ARBA00023121"/>
    </source>
</evidence>
<dbReference type="PANTHER" id="PTHR23310:SF62">
    <property type="entry name" value="ACYL-COA BINDING PROTEIN 1, ISOFORM A"/>
    <property type="match status" value="1"/>
</dbReference>
<dbReference type="PROSITE" id="PS51228">
    <property type="entry name" value="ACB_2"/>
    <property type="match status" value="1"/>
</dbReference>
<evidence type="ECO:0000313" key="5">
    <source>
        <dbReference type="Proteomes" id="UP000726737"/>
    </source>
</evidence>
<evidence type="ECO:0000256" key="1">
    <source>
        <dbReference type="ARBA" id="ARBA00005567"/>
    </source>
</evidence>
<evidence type="ECO:0000259" key="3">
    <source>
        <dbReference type="PROSITE" id="PS51228"/>
    </source>
</evidence>
<evidence type="ECO:0000313" key="4">
    <source>
        <dbReference type="EMBL" id="KAG0248843.1"/>
    </source>
</evidence>
<feature type="domain" description="ACB" evidence="3">
    <location>
        <begin position="1"/>
        <end position="67"/>
    </location>
</feature>
<gene>
    <name evidence="4" type="ORF">BG011_009862</name>
</gene>
<dbReference type="AlphaFoldDB" id="A0A9P6PKL9"/>
<dbReference type="InterPro" id="IPR014352">
    <property type="entry name" value="FERM/acyl-CoA-bd_prot_sf"/>
</dbReference>
<protein>
    <recommendedName>
        <fullName evidence="3">ACB domain-containing protein</fullName>
    </recommendedName>
</protein>
<comment type="caution">
    <text evidence="4">The sequence shown here is derived from an EMBL/GenBank/DDBJ whole genome shotgun (WGS) entry which is preliminary data.</text>
</comment>
<dbReference type="SUPFAM" id="SSF47027">
    <property type="entry name" value="Acyl-CoA binding protein"/>
    <property type="match status" value="1"/>
</dbReference>
<dbReference type="InterPro" id="IPR035984">
    <property type="entry name" value="Acyl-CoA-binding_sf"/>
</dbReference>
<dbReference type="Gene3D" id="1.20.80.10">
    <property type="match status" value="1"/>
</dbReference>
<keyword evidence="5" id="KW-1185">Reference proteome</keyword>
<proteinExistence type="inferred from homology"/>
<organism evidence="4 5">
    <name type="scientific">Mortierella polycephala</name>
    <dbReference type="NCBI Taxonomy" id="41804"/>
    <lineage>
        <taxon>Eukaryota</taxon>
        <taxon>Fungi</taxon>
        <taxon>Fungi incertae sedis</taxon>
        <taxon>Mucoromycota</taxon>
        <taxon>Mortierellomycotina</taxon>
        <taxon>Mortierellomycetes</taxon>
        <taxon>Mortierellales</taxon>
        <taxon>Mortierellaceae</taxon>
        <taxon>Mortierella</taxon>
    </lineage>
</organism>
<dbReference type="PANTHER" id="PTHR23310">
    <property type="entry name" value="ACYL-COA-BINDING PROTEIN, ACBP"/>
    <property type="match status" value="1"/>
</dbReference>